<keyword evidence="3" id="KW-1185">Reference proteome</keyword>
<gene>
    <name evidence="2" type="ORF">NDI79_20390</name>
</gene>
<reference evidence="2 3" key="1">
    <citation type="submission" date="2022-06" db="EMBL/GenBank/DDBJ databases">
        <title>Halogeometricum sp. a new haloarchaeum isolate from saline soil.</title>
        <authorList>
            <person name="Strakova D."/>
            <person name="Galisteo C."/>
            <person name="Sanchez-Porro C."/>
            <person name="Ventosa A."/>
        </authorList>
    </citation>
    <scope>NUCLEOTIDE SEQUENCE [LARGE SCALE GENOMIC DNA]</scope>
    <source>
        <strain evidence="3">S3BR25-2</strain>
    </source>
</reference>
<dbReference type="Proteomes" id="UP001254813">
    <property type="component" value="Unassembled WGS sequence"/>
</dbReference>
<evidence type="ECO:0000313" key="2">
    <source>
        <dbReference type="EMBL" id="MDS0296536.1"/>
    </source>
</evidence>
<evidence type="ECO:0000256" key="1">
    <source>
        <dbReference type="SAM" id="Phobius"/>
    </source>
</evidence>
<keyword evidence="1" id="KW-0472">Membrane</keyword>
<sequence>MIVESLPEFFVVNLGVFGLIITGFLVEKHYVSRPAMFANGIALNVYVYEIPIPPEWLLLYADIGILVSGVAIVSYVMETNLPKGYYEIVWYTYSSLAVGGVILFTLFS</sequence>
<dbReference type="EMBL" id="JAMQOQ010000006">
    <property type="protein sequence ID" value="MDS0296536.1"/>
    <property type="molecule type" value="Genomic_DNA"/>
</dbReference>
<feature type="transmembrane region" description="Helical" evidence="1">
    <location>
        <begin position="57"/>
        <end position="76"/>
    </location>
</feature>
<name>A0ABU2G6X2_9EURY</name>
<organism evidence="2 3">
    <name type="scientific">Halogeometricum luteum</name>
    <dbReference type="NCBI Taxonomy" id="2950537"/>
    <lineage>
        <taxon>Archaea</taxon>
        <taxon>Methanobacteriati</taxon>
        <taxon>Methanobacteriota</taxon>
        <taxon>Stenosarchaea group</taxon>
        <taxon>Halobacteria</taxon>
        <taxon>Halobacteriales</taxon>
        <taxon>Haloferacaceae</taxon>
        <taxon>Halogeometricum</taxon>
    </lineage>
</organism>
<feature type="transmembrane region" description="Helical" evidence="1">
    <location>
        <begin position="6"/>
        <end position="26"/>
    </location>
</feature>
<keyword evidence="1" id="KW-0812">Transmembrane</keyword>
<dbReference type="RefSeq" id="WP_310930543.1">
    <property type="nucleotide sequence ID" value="NZ_JAMQOQ010000006.1"/>
</dbReference>
<comment type="caution">
    <text evidence="2">The sequence shown here is derived from an EMBL/GenBank/DDBJ whole genome shotgun (WGS) entry which is preliminary data.</text>
</comment>
<protein>
    <submittedName>
        <fullName evidence="2">Uncharacterized protein</fullName>
    </submittedName>
</protein>
<keyword evidence="1" id="KW-1133">Transmembrane helix</keyword>
<proteinExistence type="predicted"/>
<feature type="transmembrane region" description="Helical" evidence="1">
    <location>
        <begin position="88"/>
        <end position="107"/>
    </location>
</feature>
<accession>A0ABU2G6X2</accession>
<evidence type="ECO:0000313" key="3">
    <source>
        <dbReference type="Proteomes" id="UP001254813"/>
    </source>
</evidence>